<gene>
    <name evidence="3" type="ORF">ACFOMH_04095</name>
</gene>
<keyword evidence="4" id="KW-1185">Reference proteome</keyword>
<sequence>MICRAAFALSAASFLVTTQGANAGGLPGFKPGHYLEQGVDCAKPQPHQVVTVSSKGVSSIAATCEFRRINRAGAVTFVVEQSCLRAGDAKSKAIVLATPMLVMPGGEGLQIKRKTGQVDELRRCDPQSMPEPWRSQKVQ</sequence>
<evidence type="ECO:0000256" key="1">
    <source>
        <dbReference type="SAM" id="MobiDB-lite"/>
    </source>
</evidence>
<evidence type="ECO:0000256" key="2">
    <source>
        <dbReference type="SAM" id="SignalP"/>
    </source>
</evidence>
<organism evidence="3 4">
    <name type="scientific">Paracoccus mangrovi</name>
    <dbReference type="NCBI Taxonomy" id="1715645"/>
    <lineage>
        <taxon>Bacteria</taxon>
        <taxon>Pseudomonadati</taxon>
        <taxon>Pseudomonadota</taxon>
        <taxon>Alphaproteobacteria</taxon>
        <taxon>Rhodobacterales</taxon>
        <taxon>Paracoccaceae</taxon>
        <taxon>Paracoccus</taxon>
    </lineage>
</organism>
<protein>
    <recommendedName>
        <fullName evidence="5">DUF3617 family protein</fullName>
    </recommendedName>
</protein>
<evidence type="ECO:0008006" key="5">
    <source>
        <dbReference type="Google" id="ProtNLM"/>
    </source>
</evidence>
<evidence type="ECO:0000313" key="4">
    <source>
        <dbReference type="Proteomes" id="UP001595721"/>
    </source>
</evidence>
<dbReference type="EMBL" id="JBHRXJ010000002">
    <property type="protein sequence ID" value="MFC3527345.1"/>
    <property type="molecule type" value="Genomic_DNA"/>
</dbReference>
<accession>A0ABV7QZH6</accession>
<evidence type="ECO:0000313" key="3">
    <source>
        <dbReference type="EMBL" id="MFC3527345.1"/>
    </source>
</evidence>
<feature type="signal peptide" evidence="2">
    <location>
        <begin position="1"/>
        <end position="23"/>
    </location>
</feature>
<feature type="compositionally biased region" description="Basic and acidic residues" evidence="1">
    <location>
        <begin position="116"/>
        <end position="125"/>
    </location>
</feature>
<dbReference type="RefSeq" id="WP_377742783.1">
    <property type="nucleotide sequence ID" value="NZ_JBHRXJ010000002.1"/>
</dbReference>
<reference evidence="4" key="1">
    <citation type="journal article" date="2019" name="Int. J. Syst. Evol. Microbiol.">
        <title>The Global Catalogue of Microorganisms (GCM) 10K type strain sequencing project: providing services to taxonomists for standard genome sequencing and annotation.</title>
        <authorList>
            <consortium name="The Broad Institute Genomics Platform"/>
            <consortium name="The Broad Institute Genome Sequencing Center for Infectious Disease"/>
            <person name="Wu L."/>
            <person name="Ma J."/>
        </authorList>
    </citation>
    <scope>NUCLEOTIDE SEQUENCE [LARGE SCALE GENOMIC DNA]</scope>
    <source>
        <strain evidence="4">KCTC 42899</strain>
    </source>
</reference>
<dbReference type="Proteomes" id="UP001595721">
    <property type="component" value="Unassembled WGS sequence"/>
</dbReference>
<keyword evidence="2" id="KW-0732">Signal</keyword>
<comment type="caution">
    <text evidence="3">The sequence shown here is derived from an EMBL/GenBank/DDBJ whole genome shotgun (WGS) entry which is preliminary data.</text>
</comment>
<feature type="chain" id="PRO_5047460085" description="DUF3617 family protein" evidence="2">
    <location>
        <begin position="24"/>
        <end position="139"/>
    </location>
</feature>
<proteinExistence type="predicted"/>
<feature type="region of interest" description="Disordered" evidence="1">
    <location>
        <begin position="115"/>
        <end position="139"/>
    </location>
</feature>
<name>A0ABV7QZH6_9RHOB</name>